<gene>
    <name evidence="1" type="ORF">NBRC110019_17970</name>
</gene>
<evidence type="ECO:0000313" key="1">
    <source>
        <dbReference type="EMBL" id="GLB52757.1"/>
    </source>
</evidence>
<accession>A0A9W6B6K3</accession>
<organism evidence="1 2">
    <name type="scientific">Neptunitalea chrysea</name>
    <dbReference type="NCBI Taxonomy" id="1647581"/>
    <lineage>
        <taxon>Bacteria</taxon>
        <taxon>Pseudomonadati</taxon>
        <taxon>Bacteroidota</taxon>
        <taxon>Flavobacteriia</taxon>
        <taxon>Flavobacteriales</taxon>
        <taxon>Flavobacteriaceae</taxon>
        <taxon>Neptunitalea</taxon>
    </lineage>
</organism>
<reference evidence="1" key="1">
    <citation type="submission" date="2022-07" db="EMBL/GenBank/DDBJ databases">
        <title>Taxonomy of Novel Oxalotrophic and Methylotrophic Bacteria.</title>
        <authorList>
            <person name="Sahin N."/>
            <person name="Tani A."/>
        </authorList>
    </citation>
    <scope>NUCLEOTIDE SEQUENCE</scope>
    <source>
        <strain evidence="1">AM327</strain>
    </source>
</reference>
<protein>
    <submittedName>
        <fullName evidence="1">Uncharacterized protein</fullName>
    </submittedName>
</protein>
<dbReference type="EMBL" id="BRVP01000011">
    <property type="protein sequence ID" value="GLB52757.1"/>
    <property type="molecule type" value="Genomic_DNA"/>
</dbReference>
<dbReference type="AlphaFoldDB" id="A0A9W6B6K3"/>
<evidence type="ECO:0000313" key="2">
    <source>
        <dbReference type="Proteomes" id="UP001143545"/>
    </source>
</evidence>
<dbReference type="Proteomes" id="UP001143545">
    <property type="component" value="Unassembled WGS sequence"/>
</dbReference>
<proteinExistence type="predicted"/>
<comment type="caution">
    <text evidence="1">The sequence shown here is derived from an EMBL/GenBank/DDBJ whole genome shotgun (WGS) entry which is preliminary data.</text>
</comment>
<name>A0A9W6B6K3_9FLAO</name>
<keyword evidence="2" id="KW-1185">Reference proteome</keyword>
<sequence>MFKWNSYGADSVHDFGLGMESPFPEDREGLTEWKAEIGDGVQDFLGKLFARNAAFREMEGNVLSGLGKTDYSFK</sequence>